<dbReference type="Gene3D" id="3.30.110.170">
    <property type="entry name" value="Protein of unknown function (DUF541), domain 1"/>
    <property type="match status" value="1"/>
</dbReference>
<sequence length="235" mass="25388">MKKTAMVVVLVIAAAFAAAPEKPTRTLAVTGTAEVSVRPDICNISFGVETFHKKSAREAYRMNGEVMTALSAAVLATGIESKDVQTSGFAVAPQYHYDNDNHRRVFDGYRVYHALEVKVRDLNKPSAVLDAGMEAGATQVNSVTFAVENPKKYTAEARVEAVRAAQAKAQTMADLTGVRLGKPINISESEPGGWGQYYAQPNVALDRAASAEESPGLQPGEFKLTRTVYITYEVE</sequence>
<dbReference type="EMBL" id="VGIR01000088">
    <property type="protein sequence ID" value="MBM3332451.1"/>
    <property type="molecule type" value="Genomic_DNA"/>
</dbReference>
<organism evidence="2 3">
    <name type="scientific">candidate division WOR-3 bacterium</name>
    <dbReference type="NCBI Taxonomy" id="2052148"/>
    <lineage>
        <taxon>Bacteria</taxon>
        <taxon>Bacteria division WOR-3</taxon>
    </lineage>
</organism>
<dbReference type="GO" id="GO:0006974">
    <property type="term" value="P:DNA damage response"/>
    <property type="evidence" value="ECO:0007669"/>
    <property type="project" value="TreeGrafter"/>
</dbReference>
<feature type="chain" id="PRO_5036943882" evidence="1">
    <location>
        <begin position="18"/>
        <end position="235"/>
    </location>
</feature>
<accession>A0A937XIX0</accession>
<feature type="signal peptide" evidence="1">
    <location>
        <begin position="1"/>
        <end position="17"/>
    </location>
</feature>
<gene>
    <name evidence="2" type="ORF">FJY68_11500</name>
</gene>
<dbReference type="InterPro" id="IPR052022">
    <property type="entry name" value="26kDa_periplasmic_antigen"/>
</dbReference>
<protein>
    <submittedName>
        <fullName evidence="2">DUF541 domain-containing protein</fullName>
    </submittedName>
</protein>
<reference evidence="2" key="1">
    <citation type="submission" date="2019-03" db="EMBL/GenBank/DDBJ databases">
        <title>Lake Tanganyika Metagenome-Assembled Genomes (MAGs).</title>
        <authorList>
            <person name="Tran P."/>
        </authorList>
    </citation>
    <scope>NUCLEOTIDE SEQUENCE</scope>
    <source>
        <strain evidence="2">K_DeepCast_150m_m2_040</strain>
    </source>
</reference>
<keyword evidence="1" id="KW-0732">Signal</keyword>
<dbReference type="AlphaFoldDB" id="A0A937XIX0"/>
<dbReference type="Gene3D" id="3.30.70.2970">
    <property type="entry name" value="Protein of unknown function (DUF541), domain 2"/>
    <property type="match status" value="1"/>
</dbReference>
<evidence type="ECO:0000313" key="3">
    <source>
        <dbReference type="Proteomes" id="UP000779900"/>
    </source>
</evidence>
<evidence type="ECO:0000313" key="2">
    <source>
        <dbReference type="EMBL" id="MBM3332451.1"/>
    </source>
</evidence>
<dbReference type="InterPro" id="IPR007497">
    <property type="entry name" value="SIMPL/DUF541"/>
</dbReference>
<comment type="caution">
    <text evidence="2">The sequence shown here is derived from an EMBL/GenBank/DDBJ whole genome shotgun (WGS) entry which is preliminary data.</text>
</comment>
<proteinExistence type="predicted"/>
<dbReference type="PANTHER" id="PTHR34387">
    <property type="entry name" value="SLR1258 PROTEIN"/>
    <property type="match status" value="1"/>
</dbReference>
<dbReference type="Proteomes" id="UP000779900">
    <property type="component" value="Unassembled WGS sequence"/>
</dbReference>
<evidence type="ECO:0000256" key="1">
    <source>
        <dbReference type="SAM" id="SignalP"/>
    </source>
</evidence>
<name>A0A937XIX0_UNCW3</name>
<dbReference type="Pfam" id="PF04402">
    <property type="entry name" value="SIMPL"/>
    <property type="match status" value="1"/>
</dbReference>
<dbReference type="PANTHER" id="PTHR34387:SF1">
    <property type="entry name" value="PERIPLASMIC IMMUNOGENIC PROTEIN"/>
    <property type="match status" value="1"/>
</dbReference>